<keyword evidence="3 6" id="KW-0812">Transmembrane</keyword>
<dbReference type="SUPFAM" id="SSF103473">
    <property type="entry name" value="MFS general substrate transporter"/>
    <property type="match status" value="1"/>
</dbReference>
<dbReference type="EMBL" id="VEPZ02000825">
    <property type="protein sequence ID" value="KAE8717404.1"/>
    <property type="molecule type" value="Genomic_DNA"/>
</dbReference>
<keyword evidence="8" id="KW-1185">Reference proteome</keyword>
<keyword evidence="4 6" id="KW-1133">Transmembrane helix</keyword>
<dbReference type="Proteomes" id="UP000436088">
    <property type="component" value="Unassembled WGS sequence"/>
</dbReference>
<evidence type="ECO:0000256" key="3">
    <source>
        <dbReference type="ARBA" id="ARBA00022692"/>
    </source>
</evidence>
<feature type="transmembrane region" description="Helical" evidence="6">
    <location>
        <begin position="256"/>
        <end position="277"/>
    </location>
</feature>
<evidence type="ECO:0000313" key="7">
    <source>
        <dbReference type="EMBL" id="KAE8717404.1"/>
    </source>
</evidence>
<dbReference type="InterPro" id="IPR036259">
    <property type="entry name" value="MFS_trans_sf"/>
</dbReference>
<reference evidence="7" key="1">
    <citation type="submission" date="2019-09" db="EMBL/GenBank/DDBJ databases">
        <title>Draft genome information of white flower Hibiscus syriacus.</title>
        <authorList>
            <person name="Kim Y.-M."/>
        </authorList>
    </citation>
    <scope>NUCLEOTIDE SEQUENCE [LARGE SCALE GENOMIC DNA]</scope>
    <source>
        <strain evidence="7">YM2019G1</strain>
    </source>
</reference>
<name>A0A6A3BL99_HIBSY</name>
<dbReference type="InterPro" id="IPR000109">
    <property type="entry name" value="POT_fam"/>
</dbReference>
<dbReference type="Gene3D" id="1.20.1250.20">
    <property type="entry name" value="MFS general substrate transporter like domains"/>
    <property type="match status" value="2"/>
</dbReference>
<protein>
    <submittedName>
        <fullName evidence="7">Protein NRT1/ PTR FAMILY 8.1</fullName>
    </submittedName>
</protein>
<evidence type="ECO:0000256" key="1">
    <source>
        <dbReference type="ARBA" id="ARBA00004141"/>
    </source>
</evidence>
<feature type="transmembrane region" description="Helical" evidence="6">
    <location>
        <begin position="170"/>
        <end position="194"/>
    </location>
</feature>
<dbReference type="AlphaFoldDB" id="A0A6A3BL99"/>
<accession>A0A6A3BL99</accession>
<evidence type="ECO:0000256" key="6">
    <source>
        <dbReference type="SAM" id="Phobius"/>
    </source>
</evidence>
<dbReference type="PANTHER" id="PTHR11654">
    <property type="entry name" value="OLIGOPEPTIDE TRANSPORTER-RELATED"/>
    <property type="match status" value="1"/>
</dbReference>
<organism evidence="7 8">
    <name type="scientific">Hibiscus syriacus</name>
    <name type="common">Rose of Sharon</name>
    <dbReference type="NCBI Taxonomy" id="106335"/>
    <lineage>
        <taxon>Eukaryota</taxon>
        <taxon>Viridiplantae</taxon>
        <taxon>Streptophyta</taxon>
        <taxon>Embryophyta</taxon>
        <taxon>Tracheophyta</taxon>
        <taxon>Spermatophyta</taxon>
        <taxon>Magnoliopsida</taxon>
        <taxon>eudicotyledons</taxon>
        <taxon>Gunneridae</taxon>
        <taxon>Pentapetalae</taxon>
        <taxon>rosids</taxon>
        <taxon>malvids</taxon>
        <taxon>Malvales</taxon>
        <taxon>Malvaceae</taxon>
        <taxon>Malvoideae</taxon>
        <taxon>Hibiscus</taxon>
    </lineage>
</organism>
<comment type="caution">
    <text evidence="7">The sequence shown here is derived from an EMBL/GenBank/DDBJ whole genome shotgun (WGS) entry which is preliminary data.</text>
</comment>
<comment type="similarity">
    <text evidence="2">Belongs to the major facilitator superfamily. Proton-dependent oligopeptide transporter (POT/PTR) (TC 2.A.17) family.</text>
</comment>
<dbReference type="Pfam" id="PF00854">
    <property type="entry name" value="PTR2"/>
    <property type="match status" value="2"/>
</dbReference>
<evidence type="ECO:0000256" key="2">
    <source>
        <dbReference type="ARBA" id="ARBA00005982"/>
    </source>
</evidence>
<dbReference type="GO" id="GO:0016020">
    <property type="term" value="C:membrane"/>
    <property type="evidence" value="ECO:0007669"/>
    <property type="project" value="UniProtKB-SubCell"/>
</dbReference>
<gene>
    <name evidence="7" type="ORF">F3Y22_tig00110050pilonHSYRG00211</name>
</gene>
<evidence type="ECO:0000313" key="8">
    <source>
        <dbReference type="Proteomes" id="UP000436088"/>
    </source>
</evidence>
<evidence type="ECO:0000256" key="4">
    <source>
        <dbReference type="ARBA" id="ARBA00022989"/>
    </source>
</evidence>
<comment type="subcellular location">
    <subcellularLocation>
        <location evidence="1">Membrane</location>
        <topology evidence="1">Multi-pass membrane protein</topology>
    </subcellularLocation>
</comment>
<dbReference type="GO" id="GO:0022857">
    <property type="term" value="F:transmembrane transporter activity"/>
    <property type="evidence" value="ECO:0007669"/>
    <property type="project" value="InterPro"/>
</dbReference>
<evidence type="ECO:0000256" key="5">
    <source>
        <dbReference type="ARBA" id="ARBA00023136"/>
    </source>
</evidence>
<sequence>MWGRTEVLESQLLQWLLSLHFSLLVVECIAFRNLGNPLTRICQVIVAFFKKLNVKVPTDLSLLYEIVNHESVIHGSRKLEHTDKLFDKSTIDTQSDYIGESLNPWRLCTVTQVEELKSVIRLLPVWASKIVFSTVYSQMNTMLPCTTESSSHLLGNSQAMNEASPCSNEWVIGLVLSIFTMIIPVGCAEVFILVGQLEFFYDQAPDAMRSLLSALSLTTDSLGNYLSTVLVITVTKKTTQGGKLEWISDNLNRGHLHYFFCLLALLNLLNFLVYLWIARWYTYKKVAGHL</sequence>
<keyword evidence="5 6" id="KW-0472">Membrane</keyword>
<proteinExistence type="inferred from homology"/>